<protein>
    <submittedName>
        <fullName evidence="4">Polysaccharide deacetylase</fullName>
    </submittedName>
</protein>
<dbReference type="GO" id="GO:0005576">
    <property type="term" value="C:extracellular region"/>
    <property type="evidence" value="ECO:0007669"/>
    <property type="project" value="UniProtKB-SubCell"/>
</dbReference>
<dbReference type="Pfam" id="PF01522">
    <property type="entry name" value="Polysacc_deac_1"/>
    <property type="match status" value="1"/>
</dbReference>
<dbReference type="SUPFAM" id="SSF88713">
    <property type="entry name" value="Glycoside hydrolase/deacetylase"/>
    <property type="match status" value="1"/>
</dbReference>
<dbReference type="GO" id="GO:0005975">
    <property type="term" value="P:carbohydrate metabolic process"/>
    <property type="evidence" value="ECO:0007669"/>
    <property type="project" value="InterPro"/>
</dbReference>
<dbReference type="Proteomes" id="UP000315647">
    <property type="component" value="Chromosome"/>
</dbReference>
<organism evidence="4 5">
    <name type="scientific">Gimesia panareensis</name>
    <dbReference type="NCBI Taxonomy" id="2527978"/>
    <lineage>
        <taxon>Bacteria</taxon>
        <taxon>Pseudomonadati</taxon>
        <taxon>Planctomycetota</taxon>
        <taxon>Planctomycetia</taxon>
        <taxon>Planctomycetales</taxon>
        <taxon>Planctomycetaceae</taxon>
        <taxon>Gimesia</taxon>
    </lineage>
</organism>
<comment type="subcellular location">
    <subcellularLocation>
        <location evidence="1">Secreted</location>
    </subcellularLocation>
</comment>
<evidence type="ECO:0000313" key="4">
    <source>
        <dbReference type="EMBL" id="QDT27805.1"/>
    </source>
</evidence>
<dbReference type="PANTHER" id="PTHR34216:SF3">
    <property type="entry name" value="POLY-BETA-1,6-N-ACETYL-D-GLUCOSAMINE N-DEACETYLASE"/>
    <property type="match status" value="1"/>
</dbReference>
<sequence length="313" mass="36258">MKTSDLRPHGIMFHHFYNEKHIQGQGAISADELAQIIEYYQQSYQILPAREWLEKANQGTLADNEACLTFDDALLCQYEVALPVLQQFDLTAFWFVYSSVITGGSEKLEIYRKFRTACFESIDEFYRCFFRTIGDSPYQADVATALRGFIPEEYLKQFPFYTNPDRQFRFVRDQVLGPTAYTEVLDLMMQAEKIDLPEFTSDLWMNDQQVLDLHEREHVIGLHSHTHPTALAALDANAQRAEYQTNFETLNRILRVAPDTVSHPCNSYNTDTLQILKDLEIKVGFRSNMAEQQISQLEFPREDHANIMDKIAA</sequence>
<dbReference type="EMBL" id="CP037421">
    <property type="protein sequence ID" value="QDT27805.1"/>
    <property type="molecule type" value="Genomic_DNA"/>
</dbReference>
<proteinExistence type="predicted"/>
<name>A0A517Q849_9PLAN</name>
<gene>
    <name evidence="4" type="ORF">Enr10x_31350</name>
</gene>
<dbReference type="GO" id="GO:0016810">
    <property type="term" value="F:hydrolase activity, acting on carbon-nitrogen (but not peptide) bonds"/>
    <property type="evidence" value="ECO:0007669"/>
    <property type="project" value="InterPro"/>
</dbReference>
<evidence type="ECO:0000256" key="1">
    <source>
        <dbReference type="ARBA" id="ARBA00004613"/>
    </source>
</evidence>
<dbReference type="InterPro" id="IPR051398">
    <property type="entry name" value="Polysacch_Deacetylase"/>
</dbReference>
<evidence type="ECO:0000259" key="3">
    <source>
        <dbReference type="Pfam" id="PF01522"/>
    </source>
</evidence>
<dbReference type="InterPro" id="IPR002509">
    <property type="entry name" value="NODB_dom"/>
</dbReference>
<keyword evidence="5" id="KW-1185">Reference proteome</keyword>
<evidence type="ECO:0000313" key="5">
    <source>
        <dbReference type="Proteomes" id="UP000315647"/>
    </source>
</evidence>
<evidence type="ECO:0000256" key="2">
    <source>
        <dbReference type="ARBA" id="ARBA00022729"/>
    </source>
</evidence>
<dbReference type="AlphaFoldDB" id="A0A517Q849"/>
<dbReference type="PANTHER" id="PTHR34216">
    <property type="match status" value="1"/>
</dbReference>
<dbReference type="CDD" id="cd10918">
    <property type="entry name" value="CE4_NodB_like_5s_6s"/>
    <property type="match status" value="1"/>
</dbReference>
<feature type="domain" description="NodB homology" evidence="3">
    <location>
        <begin position="178"/>
        <end position="283"/>
    </location>
</feature>
<dbReference type="InterPro" id="IPR011330">
    <property type="entry name" value="Glyco_hydro/deAcase_b/a-brl"/>
</dbReference>
<reference evidence="4 5" key="1">
    <citation type="submission" date="2019-03" db="EMBL/GenBank/DDBJ databases">
        <title>Deep-cultivation of Planctomycetes and their phenomic and genomic characterization uncovers novel biology.</title>
        <authorList>
            <person name="Wiegand S."/>
            <person name="Jogler M."/>
            <person name="Boedeker C."/>
            <person name="Pinto D."/>
            <person name="Vollmers J."/>
            <person name="Rivas-Marin E."/>
            <person name="Kohn T."/>
            <person name="Peeters S.H."/>
            <person name="Heuer A."/>
            <person name="Rast P."/>
            <person name="Oberbeckmann S."/>
            <person name="Bunk B."/>
            <person name="Jeske O."/>
            <person name="Meyerdierks A."/>
            <person name="Storesund J.E."/>
            <person name="Kallscheuer N."/>
            <person name="Luecker S."/>
            <person name="Lage O.M."/>
            <person name="Pohl T."/>
            <person name="Merkel B.J."/>
            <person name="Hornburger P."/>
            <person name="Mueller R.-W."/>
            <person name="Bruemmer F."/>
            <person name="Labrenz M."/>
            <person name="Spormann A.M."/>
            <person name="Op den Camp H."/>
            <person name="Overmann J."/>
            <person name="Amann R."/>
            <person name="Jetten M.S.M."/>
            <person name="Mascher T."/>
            <person name="Medema M.H."/>
            <person name="Devos D.P."/>
            <person name="Kaster A.-K."/>
            <person name="Ovreas L."/>
            <person name="Rohde M."/>
            <person name="Galperin M.Y."/>
            <person name="Jogler C."/>
        </authorList>
    </citation>
    <scope>NUCLEOTIDE SEQUENCE [LARGE SCALE GENOMIC DNA]</scope>
    <source>
        <strain evidence="4 5">Enr10</strain>
    </source>
</reference>
<keyword evidence="2" id="KW-0732">Signal</keyword>
<dbReference type="RefSeq" id="WP_197997218.1">
    <property type="nucleotide sequence ID" value="NZ_CP037421.1"/>
</dbReference>
<accession>A0A517Q849</accession>
<dbReference type="Gene3D" id="3.20.20.370">
    <property type="entry name" value="Glycoside hydrolase/deacetylase"/>
    <property type="match status" value="1"/>
</dbReference>